<dbReference type="Pfam" id="PF13569">
    <property type="entry name" value="DUF4132"/>
    <property type="match status" value="1"/>
</dbReference>
<reference evidence="3" key="1">
    <citation type="submission" date="2016-03" db="EMBL/GenBank/DDBJ databases">
        <title>Complete genome sequence of the type strain Actinoalloteichus hymeniacidonis DSM 45092.</title>
        <authorList>
            <person name="Schaffert L."/>
            <person name="Albersmeier A."/>
            <person name="Winkler A."/>
            <person name="Kalinowski J."/>
            <person name="Zotchev S."/>
            <person name="Ruckert C."/>
        </authorList>
    </citation>
    <scope>NUCLEOTIDE SEQUENCE [LARGE SCALE GENOMIC DNA]</scope>
    <source>
        <strain evidence="3">HPA177(T) (DSM 45092(T))</strain>
    </source>
</reference>
<evidence type="ECO:0000259" key="1">
    <source>
        <dbReference type="Pfam" id="PF13569"/>
    </source>
</evidence>
<organism evidence="2 3">
    <name type="scientific">Actinoalloteichus hymeniacidonis</name>
    <dbReference type="NCBI Taxonomy" id="340345"/>
    <lineage>
        <taxon>Bacteria</taxon>
        <taxon>Bacillati</taxon>
        <taxon>Actinomycetota</taxon>
        <taxon>Actinomycetes</taxon>
        <taxon>Pseudonocardiales</taxon>
        <taxon>Pseudonocardiaceae</taxon>
        <taxon>Actinoalloteichus</taxon>
    </lineage>
</organism>
<dbReference type="AlphaFoldDB" id="A0AAC9MZK0"/>
<dbReference type="KEGG" id="ahm:TL08_16785"/>
<evidence type="ECO:0000313" key="3">
    <source>
        <dbReference type="Proteomes" id="UP000095210"/>
    </source>
</evidence>
<dbReference type="Proteomes" id="UP000095210">
    <property type="component" value="Chromosome"/>
</dbReference>
<dbReference type="InterPro" id="IPR025406">
    <property type="entry name" value="DUF4132"/>
</dbReference>
<gene>
    <name evidence="2" type="ORF">TL08_16785</name>
</gene>
<keyword evidence="3" id="KW-1185">Reference proteome</keyword>
<proteinExistence type="predicted"/>
<protein>
    <submittedName>
        <fullName evidence="2">DUF4132 family protein</fullName>
    </submittedName>
</protein>
<evidence type="ECO:0000313" key="2">
    <source>
        <dbReference type="EMBL" id="AOS64157.1"/>
    </source>
</evidence>
<sequence>MTAWGEQFADYEILQPFPQLARTSRGLTDEEAAGHTLTRFEGAEVPIGKLLSLATRGWDRDMPGDGGGVYGFSRRLPDGSVVQIGFEPGYAVGYPAGSPRQRLAGVGIDSHRTGRTLGQLSPVAVAELIYEAERLVG</sequence>
<name>A0AAC9MZK0_9PSEU</name>
<accession>A0AAC9MZK0</accession>
<feature type="domain" description="DUF4132" evidence="1">
    <location>
        <begin position="2"/>
        <end position="58"/>
    </location>
</feature>
<dbReference type="EMBL" id="CP014859">
    <property type="protein sequence ID" value="AOS64157.1"/>
    <property type="molecule type" value="Genomic_DNA"/>
</dbReference>